<keyword evidence="9" id="KW-0812">Transmembrane</keyword>
<keyword evidence="9" id="KW-1133">Transmembrane helix</keyword>
<dbReference type="Gene3D" id="3.30.565.10">
    <property type="entry name" value="Histidine kinase-like ATPase, C-terminal domain"/>
    <property type="match status" value="1"/>
</dbReference>
<accession>A0A8J3LM35</accession>
<keyword evidence="5" id="KW-0547">Nucleotide-binding</keyword>
<evidence type="ECO:0000256" key="3">
    <source>
        <dbReference type="ARBA" id="ARBA00022553"/>
    </source>
</evidence>
<dbReference type="PANTHER" id="PTHR24421:SF10">
    <property type="entry name" value="NITRATE_NITRITE SENSOR PROTEIN NARQ"/>
    <property type="match status" value="1"/>
</dbReference>
<dbReference type="EC" id="2.7.13.3" evidence="2"/>
<protein>
    <recommendedName>
        <fullName evidence="2">histidine kinase</fullName>
        <ecNumber evidence="2">2.7.13.3</ecNumber>
    </recommendedName>
</protein>
<dbReference type="Gene3D" id="1.20.5.1930">
    <property type="match status" value="1"/>
</dbReference>
<evidence type="ECO:0000313" key="11">
    <source>
        <dbReference type="EMBL" id="GIG15150.1"/>
    </source>
</evidence>
<feature type="domain" description="Signal transduction histidine kinase subgroup 3 dimerisation and phosphoacceptor" evidence="10">
    <location>
        <begin position="170"/>
        <end position="234"/>
    </location>
</feature>
<evidence type="ECO:0000313" key="12">
    <source>
        <dbReference type="Proteomes" id="UP000660339"/>
    </source>
</evidence>
<evidence type="ECO:0000256" key="6">
    <source>
        <dbReference type="ARBA" id="ARBA00022777"/>
    </source>
</evidence>
<dbReference type="GO" id="GO:0005524">
    <property type="term" value="F:ATP binding"/>
    <property type="evidence" value="ECO:0007669"/>
    <property type="project" value="UniProtKB-KW"/>
</dbReference>
<name>A0A8J3LM35_9ACTN</name>
<proteinExistence type="predicted"/>
<keyword evidence="4" id="KW-0808">Transferase</keyword>
<dbReference type="InterPro" id="IPR011712">
    <property type="entry name" value="Sig_transdc_His_kin_sub3_dim/P"/>
</dbReference>
<evidence type="ECO:0000259" key="10">
    <source>
        <dbReference type="Pfam" id="PF07730"/>
    </source>
</evidence>
<feature type="transmembrane region" description="Helical" evidence="9">
    <location>
        <begin position="107"/>
        <end position="125"/>
    </location>
</feature>
<dbReference type="Proteomes" id="UP000660339">
    <property type="component" value="Unassembled WGS sequence"/>
</dbReference>
<dbReference type="SUPFAM" id="SSF55874">
    <property type="entry name" value="ATPase domain of HSP90 chaperone/DNA topoisomerase II/histidine kinase"/>
    <property type="match status" value="1"/>
</dbReference>
<dbReference type="GO" id="GO:0046983">
    <property type="term" value="F:protein dimerization activity"/>
    <property type="evidence" value="ECO:0007669"/>
    <property type="project" value="InterPro"/>
</dbReference>
<evidence type="ECO:0000256" key="9">
    <source>
        <dbReference type="SAM" id="Phobius"/>
    </source>
</evidence>
<dbReference type="AlphaFoldDB" id="A0A8J3LM35"/>
<dbReference type="CDD" id="cd16917">
    <property type="entry name" value="HATPase_UhpB-NarQ-NarX-like"/>
    <property type="match status" value="1"/>
</dbReference>
<evidence type="ECO:0000256" key="4">
    <source>
        <dbReference type="ARBA" id="ARBA00022679"/>
    </source>
</evidence>
<keyword evidence="12" id="KW-1185">Reference proteome</keyword>
<dbReference type="Pfam" id="PF07730">
    <property type="entry name" value="HisKA_3"/>
    <property type="match status" value="1"/>
</dbReference>
<dbReference type="PANTHER" id="PTHR24421">
    <property type="entry name" value="NITRATE/NITRITE SENSOR PROTEIN NARX-RELATED"/>
    <property type="match status" value="1"/>
</dbReference>
<keyword evidence="9" id="KW-0472">Membrane</keyword>
<keyword evidence="8" id="KW-0902">Two-component regulatory system</keyword>
<dbReference type="GO" id="GO:0016020">
    <property type="term" value="C:membrane"/>
    <property type="evidence" value="ECO:0007669"/>
    <property type="project" value="InterPro"/>
</dbReference>
<organism evidence="11 12">
    <name type="scientific">Catellatospora methionotrophica</name>
    <dbReference type="NCBI Taxonomy" id="121620"/>
    <lineage>
        <taxon>Bacteria</taxon>
        <taxon>Bacillati</taxon>
        <taxon>Actinomycetota</taxon>
        <taxon>Actinomycetes</taxon>
        <taxon>Micromonosporales</taxon>
        <taxon>Micromonosporaceae</taxon>
        <taxon>Catellatospora</taxon>
    </lineage>
</organism>
<evidence type="ECO:0000256" key="2">
    <source>
        <dbReference type="ARBA" id="ARBA00012438"/>
    </source>
</evidence>
<comment type="caution">
    <text evidence="11">The sequence shown here is derived from an EMBL/GenBank/DDBJ whole genome shotgun (WGS) entry which is preliminary data.</text>
</comment>
<feature type="transmembrane region" description="Helical" evidence="9">
    <location>
        <begin position="131"/>
        <end position="148"/>
    </location>
</feature>
<evidence type="ECO:0000256" key="8">
    <source>
        <dbReference type="ARBA" id="ARBA00023012"/>
    </source>
</evidence>
<evidence type="ECO:0000256" key="7">
    <source>
        <dbReference type="ARBA" id="ARBA00022840"/>
    </source>
</evidence>
<comment type="catalytic activity">
    <reaction evidence="1">
        <text>ATP + protein L-histidine = ADP + protein N-phospho-L-histidine.</text>
        <dbReference type="EC" id="2.7.13.3"/>
    </reaction>
</comment>
<keyword evidence="6" id="KW-0418">Kinase</keyword>
<dbReference type="InterPro" id="IPR036890">
    <property type="entry name" value="HATPase_C_sf"/>
</dbReference>
<evidence type="ECO:0000256" key="5">
    <source>
        <dbReference type="ARBA" id="ARBA00022741"/>
    </source>
</evidence>
<sequence length="366" mass="37460">MIVTRAAGGWRRWSPIPPWALTVLALALATVAADPPPGWWVAGALLAPMAAAATLRTHPPLAMAICAGTGVVTGLALDSAVPLWSAALGAALFVISLLAGRHGARPRPAPAVLGVAAVAGTAYGVATGRSVATGLLVLALAVAVPWALGRTRRQQDQLALLGLAQARLQERARIARDMHDTLGHDLSLLALRAAALELAPDLGERHRATAAELRIGAAAATARLAEIITVLRDGGPAPLVPAGDRITDLVDRARQAGVAVTLRDDSGGDLPEPVDRAAYRVVQEALTNAVKHAPAAPVRIDLSTAGGTTTVTVTNPLPSARRRGPGSRAGLDGLHERVRLIGGTVSTGARGDLFEVVAALPHRGAP</sequence>
<dbReference type="EMBL" id="BONJ01000019">
    <property type="protein sequence ID" value="GIG15150.1"/>
    <property type="molecule type" value="Genomic_DNA"/>
</dbReference>
<reference evidence="11" key="1">
    <citation type="submission" date="2021-01" db="EMBL/GenBank/DDBJ databases">
        <title>Whole genome shotgun sequence of Catellatospora methionotrophica NBRC 14553.</title>
        <authorList>
            <person name="Komaki H."/>
            <person name="Tamura T."/>
        </authorList>
    </citation>
    <scope>NUCLEOTIDE SEQUENCE</scope>
    <source>
        <strain evidence="11">NBRC 14553</strain>
    </source>
</reference>
<dbReference type="InterPro" id="IPR050482">
    <property type="entry name" value="Sensor_HK_TwoCompSys"/>
</dbReference>
<dbReference type="RefSeq" id="WP_203671419.1">
    <property type="nucleotide sequence ID" value="NZ_BONJ01000019.1"/>
</dbReference>
<keyword evidence="3" id="KW-0597">Phosphoprotein</keyword>
<keyword evidence="7" id="KW-0067">ATP-binding</keyword>
<dbReference type="GO" id="GO:0000155">
    <property type="term" value="F:phosphorelay sensor kinase activity"/>
    <property type="evidence" value="ECO:0007669"/>
    <property type="project" value="InterPro"/>
</dbReference>
<gene>
    <name evidence="11" type="ORF">Cme02nite_34820</name>
</gene>
<evidence type="ECO:0000256" key="1">
    <source>
        <dbReference type="ARBA" id="ARBA00000085"/>
    </source>
</evidence>
<feature type="transmembrane region" description="Helical" evidence="9">
    <location>
        <begin position="81"/>
        <end position="100"/>
    </location>
</feature>